<name>A0AAV4G317_9GAST</name>
<dbReference type="Proteomes" id="UP000762676">
    <property type="component" value="Unassembled WGS sequence"/>
</dbReference>
<evidence type="ECO:0000313" key="2">
    <source>
        <dbReference type="Proteomes" id="UP000762676"/>
    </source>
</evidence>
<proteinExistence type="predicted"/>
<dbReference type="PANTHER" id="PTHR46601:SF1">
    <property type="entry name" value="ADF-H DOMAIN-CONTAINING PROTEIN"/>
    <property type="match status" value="1"/>
</dbReference>
<organism evidence="1 2">
    <name type="scientific">Elysia marginata</name>
    <dbReference type="NCBI Taxonomy" id="1093978"/>
    <lineage>
        <taxon>Eukaryota</taxon>
        <taxon>Metazoa</taxon>
        <taxon>Spiralia</taxon>
        <taxon>Lophotrochozoa</taxon>
        <taxon>Mollusca</taxon>
        <taxon>Gastropoda</taxon>
        <taxon>Heterobranchia</taxon>
        <taxon>Euthyneura</taxon>
        <taxon>Panpulmonata</taxon>
        <taxon>Sacoglossa</taxon>
        <taxon>Placobranchoidea</taxon>
        <taxon>Plakobranchidae</taxon>
        <taxon>Elysia</taxon>
    </lineage>
</organism>
<dbReference type="EMBL" id="BMAT01004715">
    <property type="protein sequence ID" value="GFR78920.1"/>
    <property type="molecule type" value="Genomic_DNA"/>
</dbReference>
<gene>
    <name evidence="1" type="ORF">ElyMa_002276600</name>
</gene>
<dbReference type="PANTHER" id="PTHR46601">
    <property type="entry name" value="ULP_PROTEASE DOMAIN-CONTAINING PROTEIN"/>
    <property type="match status" value="1"/>
</dbReference>
<accession>A0AAV4G317</accession>
<dbReference type="AlphaFoldDB" id="A0AAV4G317"/>
<evidence type="ECO:0000313" key="1">
    <source>
        <dbReference type="EMBL" id="GFR78920.1"/>
    </source>
</evidence>
<comment type="caution">
    <text evidence="1">The sequence shown here is derived from an EMBL/GenBank/DDBJ whole genome shotgun (WGS) entry which is preliminary data.</text>
</comment>
<reference evidence="1 2" key="1">
    <citation type="journal article" date="2021" name="Elife">
        <title>Chloroplast acquisition without the gene transfer in kleptoplastic sea slugs, Plakobranchus ocellatus.</title>
        <authorList>
            <person name="Maeda T."/>
            <person name="Takahashi S."/>
            <person name="Yoshida T."/>
            <person name="Shimamura S."/>
            <person name="Takaki Y."/>
            <person name="Nagai Y."/>
            <person name="Toyoda A."/>
            <person name="Suzuki Y."/>
            <person name="Arimoto A."/>
            <person name="Ishii H."/>
            <person name="Satoh N."/>
            <person name="Nishiyama T."/>
            <person name="Hasebe M."/>
            <person name="Maruyama T."/>
            <person name="Minagawa J."/>
            <person name="Obokata J."/>
            <person name="Shigenobu S."/>
        </authorList>
    </citation>
    <scope>NUCLEOTIDE SEQUENCE [LARGE SCALE GENOMIC DNA]</scope>
</reference>
<sequence>MDDLVCLSRECKKCEVWKLDALRENVNVEEAVEWTRWECIAGEKGGGSRIDLRKKKGSTCIGEMMEELKLEAVKLPMHDFVHGWQLKQYTKLTASVPEGWAVVTLDFAENNLCEKQDQPQSSYCGYTQVTVQPSVLYYNCSCGERKTDYVTVITDELDHSSSLVDQITKALLQHLNEKLKSLTKVIIFSDGCSSQYKSKMPFGHLLNLGKQCRVERCYLGARHGKTPCNALGGLLKQAATRAVKARQVTVQCAADLYSYACKNLSIWENSDPEKCIHIARVFWLFKASDRAAHDSDNLKKPIYGTRQPHSLLPTVDGLLIRNLSCFCEHCVAGNGDACENKRWVSDWKVVKDWEKVCKSKLKLQKQIVSERQSILNDAFLEVDGGSLGQVDSDQDCLVGEVLDDGLVGEVLDAGLGQVDSGLKSKCHFDSGLSRNEFFKYVLHSMSMCSTFEELESVVFSALPYLNSYPLPEYVWPTVFDSERAVDKMSLSLIPKGLEHLFPVCVDSDGNCMPRSITIYSMALFCTEEHHIEVRARI</sequence>
<keyword evidence="2" id="KW-1185">Reference proteome</keyword>
<protein>
    <submittedName>
        <fullName evidence="1">(S)-beta-bisabolene synthase</fullName>
    </submittedName>
</protein>